<evidence type="ECO:0000313" key="2">
    <source>
        <dbReference type="EMBL" id="KAL3675268.1"/>
    </source>
</evidence>
<dbReference type="Pfam" id="PF00078">
    <property type="entry name" value="RVT_1"/>
    <property type="match status" value="1"/>
</dbReference>
<dbReference type="InterPro" id="IPR043502">
    <property type="entry name" value="DNA/RNA_pol_sf"/>
</dbReference>
<dbReference type="Proteomes" id="UP001633002">
    <property type="component" value="Unassembled WGS sequence"/>
</dbReference>
<comment type="caution">
    <text evidence="2">The sequence shown here is derived from an EMBL/GenBank/DDBJ whole genome shotgun (WGS) entry which is preliminary data.</text>
</comment>
<dbReference type="CDD" id="cd01650">
    <property type="entry name" value="RT_nLTR_like"/>
    <property type="match status" value="1"/>
</dbReference>
<evidence type="ECO:0000313" key="3">
    <source>
        <dbReference type="Proteomes" id="UP001633002"/>
    </source>
</evidence>
<dbReference type="PANTHER" id="PTHR31635:SF196">
    <property type="entry name" value="REVERSE TRANSCRIPTASE DOMAIN-CONTAINING PROTEIN-RELATED"/>
    <property type="match status" value="1"/>
</dbReference>
<name>A0ABD3G801_9MARC</name>
<protein>
    <recommendedName>
        <fullName evidence="1">Reverse transcriptase domain-containing protein</fullName>
    </recommendedName>
</protein>
<dbReference type="PROSITE" id="PS50878">
    <property type="entry name" value="RT_POL"/>
    <property type="match status" value="1"/>
</dbReference>
<feature type="domain" description="Reverse transcriptase" evidence="1">
    <location>
        <begin position="369"/>
        <end position="627"/>
    </location>
</feature>
<reference evidence="2 3" key="1">
    <citation type="submission" date="2024-09" db="EMBL/GenBank/DDBJ databases">
        <title>Chromosome-scale assembly of Riccia sorocarpa.</title>
        <authorList>
            <person name="Paukszto L."/>
        </authorList>
    </citation>
    <scope>NUCLEOTIDE SEQUENCE [LARGE SCALE GENOMIC DNA]</scope>
    <source>
        <strain evidence="2">LP-2024</strain>
        <tissue evidence="2">Aerial parts of the thallus</tissue>
    </source>
</reference>
<dbReference type="AlphaFoldDB" id="A0ABD3G801"/>
<accession>A0ABD3G801</accession>
<gene>
    <name evidence="2" type="ORF">R1sor_025216</name>
</gene>
<dbReference type="InterPro" id="IPR000477">
    <property type="entry name" value="RT_dom"/>
</dbReference>
<sequence>MSVAEDGSAAWMKILTEGSSNLLNGAELRAWKDLARFAELVDCYFLALRRKGPRFTHQKLRKDRMEFARLDRVYISDGVDWLEQIVELLHDGTSGLSNHYLIKVSLQWKGEEEVKRQWRTYFKFRHQEMQTEEVKLRITDIWNKKPKRVTDAHIQWELGWQRVKKLMQEIRRESRSKGEDTESLSSQLLKVRERIAAENTAENQMILATLEAKVKEQEIKNATAWRLRSRSRWLKEGDAPSHYFFAMMRSKFKREMIETLTTDEGEVLTSQEDILTEAHSFYQSLFQEEQGEDEEQRETHTRHALQLLKNKVTAVQNSKLAQVPDMEELERIVKLLPPDKAPGLDGVTSEVVQEHWELVKEDCKQMIESFWTDGKLMDRTKKGAIKLIPKMEDKARLKDWRPISLLGITYKIISKLLAERLKSLLPGLVNEQQTGFVQGRSIFDSILTVKLGQEWASVTSQQSIFLKLDFVKPYDRVRHQYLWRVLESMGFCSKFLLLLQGLVEDAHSVIHINGTFTWDIKLERGVRQGCPIAPLLFALFTQPLMAMLREAQVQGEVPGLEVGNSRQILDALFADDIGLILQATEENWRAATSVVQRFEVISGAKLNVSKSLVLPIGFREPPPGLELQDAK</sequence>
<keyword evidence="3" id="KW-1185">Reference proteome</keyword>
<dbReference type="PANTHER" id="PTHR31635">
    <property type="entry name" value="REVERSE TRANSCRIPTASE DOMAIN-CONTAINING PROTEIN-RELATED"/>
    <property type="match status" value="1"/>
</dbReference>
<evidence type="ECO:0000259" key="1">
    <source>
        <dbReference type="PROSITE" id="PS50878"/>
    </source>
</evidence>
<organism evidence="2 3">
    <name type="scientific">Riccia sorocarpa</name>
    <dbReference type="NCBI Taxonomy" id="122646"/>
    <lineage>
        <taxon>Eukaryota</taxon>
        <taxon>Viridiplantae</taxon>
        <taxon>Streptophyta</taxon>
        <taxon>Embryophyta</taxon>
        <taxon>Marchantiophyta</taxon>
        <taxon>Marchantiopsida</taxon>
        <taxon>Marchantiidae</taxon>
        <taxon>Marchantiales</taxon>
        <taxon>Ricciaceae</taxon>
        <taxon>Riccia</taxon>
    </lineage>
</organism>
<dbReference type="EMBL" id="JBJQOH010000008">
    <property type="protein sequence ID" value="KAL3675268.1"/>
    <property type="molecule type" value="Genomic_DNA"/>
</dbReference>
<dbReference type="SUPFAM" id="SSF56672">
    <property type="entry name" value="DNA/RNA polymerases"/>
    <property type="match status" value="1"/>
</dbReference>
<proteinExistence type="predicted"/>